<accession>A0A559IWD7</accession>
<evidence type="ECO:0008006" key="3">
    <source>
        <dbReference type="Google" id="ProtNLM"/>
    </source>
</evidence>
<dbReference type="Gene3D" id="1.10.246.150">
    <property type="match status" value="1"/>
</dbReference>
<gene>
    <name evidence="1" type="ORF">FPZ44_01755</name>
</gene>
<organism evidence="1 2">
    <name type="scientific">Paenibacillus agilis</name>
    <dbReference type="NCBI Taxonomy" id="3020863"/>
    <lineage>
        <taxon>Bacteria</taxon>
        <taxon>Bacillati</taxon>
        <taxon>Bacillota</taxon>
        <taxon>Bacilli</taxon>
        <taxon>Bacillales</taxon>
        <taxon>Paenibacillaceae</taxon>
        <taxon>Paenibacillus</taxon>
    </lineage>
</organism>
<dbReference type="InterPro" id="IPR053746">
    <property type="entry name" value="Viral_HT_Connector_Assembly"/>
</dbReference>
<comment type="caution">
    <text evidence="1">The sequence shown here is derived from an EMBL/GenBank/DDBJ whole genome shotgun (WGS) entry which is preliminary data.</text>
</comment>
<reference evidence="1 2" key="1">
    <citation type="submission" date="2019-07" db="EMBL/GenBank/DDBJ databases">
        <authorList>
            <person name="Kim J."/>
        </authorList>
    </citation>
    <scope>NUCLEOTIDE SEQUENCE [LARGE SCALE GENOMIC DNA]</scope>
    <source>
        <strain evidence="1 2">N4</strain>
    </source>
</reference>
<keyword evidence="2" id="KW-1185">Reference proteome</keyword>
<dbReference type="OrthoDB" id="2611623at2"/>
<dbReference type="Pfam" id="PF05135">
    <property type="entry name" value="Phage_connect_1"/>
    <property type="match status" value="1"/>
</dbReference>
<proteinExistence type="predicted"/>
<protein>
    <recommendedName>
        <fullName evidence="3">Phage gp6-like head-tail connector protein</fullName>
    </recommendedName>
</protein>
<dbReference type="InterPro" id="IPR021146">
    <property type="entry name" value="Phage_gp6-like_head-tail"/>
</dbReference>
<dbReference type="AlphaFoldDB" id="A0A559IWD7"/>
<evidence type="ECO:0000313" key="2">
    <source>
        <dbReference type="Proteomes" id="UP000318102"/>
    </source>
</evidence>
<dbReference type="Proteomes" id="UP000318102">
    <property type="component" value="Unassembled WGS sequence"/>
</dbReference>
<dbReference type="RefSeq" id="WP_144986835.1">
    <property type="nucleotide sequence ID" value="NZ_VNJK01000001.1"/>
</dbReference>
<name>A0A559IWD7_9BACL</name>
<dbReference type="EMBL" id="VNJK01000001">
    <property type="protein sequence ID" value="TVX91896.1"/>
    <property type="molecule type" value="Genomic_DNA"/>
</dbReference>
<evidence type="ECO:0000313" key="1">
    <source>
        <dbReference type="EMBL" id="TVX91896.1"/>
    </source>
</evidence>
<sequence length="120" mass="13542">MTSKISTTMLTKLKQVLGITGTEQDSLLQLVLETVCDEIFNYCNLDQMPVLLENVAVRMAADMWRSERYGSEQLPPAAKSVSRGDVSTSFDTKPIGDIRGVKDIVDNYKVQLQAFRKPRW</sequence>